<dbReference type="GO" id="GO:0004181">
    <property type="term" value="F:metallocarboxypeptidase activity"/>
    <property type="evidence" value="ECO:0007669"/>
    <property type="project" value="InterPro"/>
</dbReference>
<dbReference type="EMBL" id="AYKH01000005">
    <property type="protein sequence ID" value="ROO29266.1"/>
    <property type="molecule type" value="Genomic_DNA"/>
</dbReference>
<comment type="caution">
    <text evidence="10">The sequence shown here is derived from an EMBL/GenBank/DDBJ whole genome shotgun (WGS) entry which is preliminary data.</text>
</comment>
<sequence length="444" mass="47226">MGRRPGLLALGWLASLVLVAAVAVMLTERWSTPPGGDAGDDRIADAQRTPGSEQTGGAASSADAERDAPAAESADTRIVEAPASAGTAGAPAADDRAESARDGDDDADQTSDRRVAASGDGGPEAPEIIPVPAADGVDKAASGDGGRKGEGELANALSREGALGLVETARLSPPPRSQAVVDWCRQLDARVVGVSSPECMSDAYRDTGGRSVEGRPLIMREIAASSGPAAGRVLLISATHGDEPSSIGTVFGWMELMAEEGTRYDWHVAPTLNPDGVFHEPATRLNANGVDLNRNLPTPDWHEKSRAYWRRVGFEKRRYPGENPGGEPENEWLVEQIRSFRPDVIISLHAPYGVLDYDGDFPAPRKLGRLDLNQLGVYPGSLGNFGARMNSIPVITVELDHARKPPGDAELKRMWRDLNGWLDRYFSSVRQARADNAADSNDAG</sequence>
<reference evidence="10 11" key="1">
    <citation type="submission" date="2013-10" db="EMBL/GenBank/DDBJ databases">
        <title>Salinisphaera orenii MK-B5 Genome Sequencing.</title>
        <authorList>
            <person name="Lai Q."/>
            <person name="Li C."/>
            <person name="Shao Z."/>
        </authorList>
    </citation>
    <scope>NUCLEOTIDE SEQUENCE [LARGE SCALE GENOMIC DNA]</scope>
    <source>
        <strain evidence="10 11">MK-B5</strain>
    </source>
</reference>
<feature type="region of interest" description="Disordered" evidence="8">
    <location>
        <begin position="30"/>
        <end position="151"/>
    </location>
</feature>
<evidence type="ECO:0000256" key="4">
    <source>
        <dbReference type="ARBA" id="ARBA00022801"/>
    </source>
</evidence>
<evidence type="ECO:0000256" key="3">
    <source>
        <dbReference type="ARBA" id="ARBA00022670"/>
    </source>
</evidence>
<dbReference type="InterPro" id="IPR000834">
    <property type="entry name" value="Peptidase_M14"/>
</dbReference>
<keyword evidence="6" id="KW-0482">Metalloprotease</keyword>
<name>A0A423PUI0_9GAMM</name>
<keyword evidence="3" id="KW-0645">Protease</keyword>
<evidence type="ECO:0000313" key="10">
    <source>
        <dbReference type="EMBL" id="ROO29266.1"/>
    </source>
</evidence>
<dbReference type="PANTHER" id="PTHR11705">
    <property type="entry name" value="PROTEASE FAMILY M14 CARBOXYPEPTIDASE A,B"/>
    <property type="match status" value="1"/>
</dbReference>
<dbReference type="PROSITE" id="PS52035">
    <property type="entry name" value="PEPTIDASE_M14"/>
    <property type="match status" value="1"/>
</dbReference>
<gene>
    <name evidence="10" type="ORF">SAOR_04270</name>
</gene>
<dbReference type="PANTHER" id="PTHR11705:SF143">
    <property type="entry name" value="SLL0236 PROTEIN"/>
    <property type="match status" value="1"/>
</dbReference>
<feature type="compositionally biased region" description="Polar residues" evidence="8">
    <location>
        <begin position="49"/>
        <end position="58"/>
    </location>
</feature>
<dbReference type="GO" id="GO:0005615">
    <property type="term" value="C:extracellular space"/>
    <property type="evidence" value="ECO:0007669"/>
    <property type="project" value="TreeGrafter"/>
</dbReference>
<feature type="domain" description="Peptidase M14" evidence="9">
    <location>
        <begin position="172"/>
        <end position="444"/>
    </location>
</feature>
<proteinExistence type="inferred from homology"/>
<keyword evidence="4" id="KW-0378">Hydrolase</keyword>
<comment type="caution">
    <text evidence="7">Lacks conserved residue(s) required for the propagation of feature annotation.</text>
</comment>
<dbReference type="GO" id="GO:0006508">
    <property type="term" value="P:proteolysis"/>
    <property type="evidence" value="ECO:0007669"/>
    <property type="project" value="UniProtKB-KW"/>
</dbReference>
<feature type="compositionally biased region" description="Basic and acidic residues" evidence="8">
    <location>
        <begin position="63"/>
        <end position="78"/>
    </location>
</feature>
<feature type="compositionally biased region" description="Basic and acidic residues" evidence="8">
    <location>
        <begin position="93"/>
        <end position="102"/>
    </location>
</feature>
<dbReference type="Proteomes" id="UP000283993">
    <property type="component" value="Unassembled WGS sequence"/>
</dbReference>
<dbReference type="Gene3D" id="3.40.630.10">
    <property type="entry name" value="Zn peptidases"/>
    <property type="match status" value="1"/>
</dbReference>
<comment type="cofactor">
    <cofactor evidence="1">
        <name>Zn(2+)</name>
        <dbReference type="ChEBI" id="CHEBI:29105"/>
    </cofactor>
</comment>
<feature type="compositionally biased region" description="Low complexity" evidence="8">
    <location>
        <begin position="123"/>
        <end position="134"/>
    </location>
</feature>
<keyword evidence="5" id="KW-0862">Zinc</keyword>
<evidence type="ECO:0000256" key="7">
    <source>
        <dbReference type="PROSITE-ProRule" id="PRU01379"/>
    </source>
</evidence>
<organism evidence="10 11">
    <name type="scientific">Salinisphaera orenii MK-B5</name>
    <dbReference type="NCBI Taxonomy" id="856730"/>
    <lineage>
        <taxon>Bacteria</taxon>
        <taxon>Pseudomonadati</taxon>
        <taxon>Pseudomonadota</taxon>
        <taxon>Gammaproteobacteria</taxon>
        <taxon>Salinisphaerales</taxon>
        <taxon>Salinisphaeraceae</taxon>
        <taxon>Salinisphaera</taxon>
    </lineage>
</organism>
<protein>
    <submittedName>
        <fullName evidence="10">Carboxypeptidase</fullName>
    </submittedName>
</protein>
<dbReference type="GO" id="GO:0008270">
    <property type="term" value="F:zinc ion binding"/>
    <property type="evidence" value="ECO:0007669"/>
    <property type="project" value="InterPro"/>
</dbReference>
<evidence type="ECO:0000256" key="8">
    <source>
        <dbReference type="SAM" id="MobiDB-lite"/>
    </source>
</evidence>
<accession>A0A423PUI0</accession>
<evidence type="ECO:0000259" key="9">
    <source>
        <dbReference type="PROSITE" id="PS52035"/>
    </source>
</evidence>
<dbReference type="AlphaFoldDB" id="A0A423PUI0"/>
<evidence type="ECO:0000256" key="5">
    <source>
        <dbReference type="ARBA" id="ARBA00022833"/>
    </source>
</evidence>
<dbReference type="SUPFAM" id="SSF53187">
    <property type="entry name" value="Zn-dependent exopeptidases"/>
    <property type="match status" value="1"/>
</dbReference>
<evidence type="ECO:0000256" key="6">
    <source>
        <dbReference type="ARBA" id="ARBA00023049"/>
    </source>
</evidence>
<keyword evidence="10" id="KW-0121">Carboxypeptidase</keyword>
<evidence type="ECO:0000313" key="11">
    <source>
        <dbReference type="Proteomes" id="UP000283993"/>
    </source>
</evidence>
<evidence type="ECO:0000256" key="1">
    <source>
        <dbReference type="ARBA" id="ARBA00001947"/>
    </source>
</evidence>
<keyword evidence="11" id="KW-1185">Reference proteome</keyword>
<comment type="similarity">
    <text evidence="2 7">Belongs to the peptidase M14 family.</text>
</comment>
<dbReference type="Pfam" id="PF00246">
    <property type="entry name" value="Peptidase_M14"/>
    <property type="match status" value="1"/>
</dbReference>
<evidence type="ECO:0000256" key="2">
    <source>
        <dbReference type="ARBA" id="ARBA00005988"/>
    </source>
</evidence>
<feature type="compositionally biased region" description="Low complexity" evidence="8">
    <location>
        <begin position="80"/>
        <end position="92"/>
    </location>
</feature>